<sequence length="335" mass="37809">MMACNCRTSSLRVFVQSLTRVQLSAASSRSASLLDSRVPGAYSSNGALRSFTAVSAARYPRQSLRASALTIDTETTHNEPSHDTLATSSPDDTTSSYQPANVSSAEVDQARRNHAIMDLSADAIDALAADLERTVEGLGVANDDLEHETDVRRRQKPEFSGPSRLKRSKIMPTDRTLQTQAQANPIPRKRETWQIQKEALKEKFPEGWNPRKKLSPDALDGIRALHTQYPQIYTTDALANHFQVSVEAIRRILKSKWRPNVEEDEDRQQRWFNRGKNIWSQMAELGTKPPKKWRAAGVSRDARFNKPKGHRTEYPYVPKWKEKESAQKKLGDSLL</sequence>
<comment type="similarity">
    <text evidence="3">Belongs to the RRG9 family.</text>
</comment>
<dbReference type="GeneID" id="70124104"/>
<protein>
    <recommendedName>
        <fullName evidence="4">Required for respiratory growth protein 9, mitochondrial</fullName>
    </recommendedName>
</protein>
<keyword evidence="8" id="KW-1185">Reference proteome</keyword>
<dbReference type="PANTHER" id="PTHR13475:SF3">
    <property type="entry name" value="NEUGRIN"/>
    <property type="match status" value="1"/>
</dbReference>
<dbReference type="GO" id="GO:0005739">
    <property type="term" value="C:mitochondrion"/>
    <property type="evidence" value="ECO:0007669"/>
    <property type="project" value="UniProtKB-SubCell"/>
</dbReference>
<gene>
    <name evidence="7" type="ORF">BKA67DRAFT_168772</name>
</gene>
<comment type="subcellular location">
    <subcellularLocation>
        <location evidence="2">Mitochondrion</location>
    </subcellularLocation>
</comment>
<keyword evidence="5" id="KW-0809">Transit peptide</keyword>
<comment type="caution">
    <text evidence="7">The sequence shown here is derived from an EMBL/GenBank/DDBJ whole genome shotgun (WGS) entry which is preliminary data.</text>
</comment>
<proteinExistence type="inferred from homology"/>
<evidence type="ECO:0000256" key="3">
    <source>
        <dbReference type="ARBA" id="ARBA00010895"/>
    </source>
</evidence>
<name>A0A9P9A144_9PEZI</name>
<feature type="region of interest" description="Disordered" evidence="6">
    <location>
        <begin position="72"/>
        <end position="107"/>
    </location>
</feature>
<dbReference type="OrthoDB" id="5578174at2759"/>
<dbReference type="AlphaFoldDB" id="A0A9P9A144"/>
<comment type="function">
    <text evidence="1">Required for respiratory activity and maintenance and expression of the mitochondrial genome.</text>
</comment>
<organism evidence="7 8">
    <name type="scientific">Truncatella angustata</name>
    <dbReference type="NCBI Taxonomy" id="152316"/>
    <lineage>
        <taxon>Eukaryota</taxon>
        <taxon>Fungi</taxon>
        <taxon>Dikarya</taxon>
        <taxon>Ascomycota</taxon>
        <taxon>Pezizomycotina</taxon>
        <taxon>Sordariomycetes</taxon>
        <taxon>Xylariomycetidae</taxon>
        <taxon>Amphisphaeriales</taxon>
        <taxon>Sporocadaceae</taxon>
        <taxon>Truncatella</taxon>
    </lineage>
</organism>
<evidence type="ECO:0000313" key="8">
    <source>
        <dbReference type="Proteomes" id="UP000758603"/>
    </source>
</evidence>
<dbReference type="Pfam" id="PF06413">
    <property type="entry name" value="Neugrin"/>
    <property type="match status" value="1"/>
</dbReference>
<feature type="region of interest" description="Disordered" evidence="6">
    <location>
        <begin position="146"/>
        <end position="187"/>
    </location>
</feature>
<dbReference type="EMBL" id="JAGPXC010000002">
    <property type="protein sequence ID" value="KAH6656781.1"/>
    <property type="molecule type" value="Genomic_DNA"/>
</dbReference>
<reference evidence="7" key="1">
    <citation type="journal article" date="2021" name="Nat. Commun.">
        <title>Genetic determinants of endophytism in the Arabidopsis root mycobiome.</title>
        <authorList>
            <person name="Mesny F."/>
            <person name="Miyauchi S."/>
            <person name="Thiergart T."/>
            <person name="Pickel B."/>
            <person name="Atanasova L."/>
            <person name="Karlsson M."/>
            <person name="Huettel B."/>
            <person name="Barry K.W."/>
            <person name="Haridas S."/>
            <person name="Chen C."/>
            <person name="Bauer D."/>
            <person name="Andreopoulos W."/>
            <person name="Pangilinan J."/>
            <person name="LaButti K."/>
            <person name="Riley R."/>
            <person name="Lipzen A."/>
            <person name="Clum A."/>
            <person name="Drula E."/>
            <person name="Henrissat B."/>
            <person name="Kohler A."/>
            <person name="Grigoriev I.V."/>
            <person name="Martin F.M."/>
            <person name="Hacquard S."/>
        </authorList>
    </citation>
    <scope>NUCLEOTIDE SEQUENCE</scope>
    <source>
        <strain evidence="7">MPI-SDFR-AT-0073</strain>
    </source>
</reference>
<feature type="compositionally biased region" description="Polar residues" evidence="6">
    <location>
        <begin position="84"/>
        <end position="106"/>
    </location>
</feature>
<evidence type="ECO:0000256" key="6">
    <source>
        <dbReference type="SAM" id="MobiDB-lite"/>
    </source>
</evidence>
<dbReference type="RefSeq" id="XP_045961015.1">
    <property type="nucleotide sequence ID" value="XM_046095211.1"/>
</dbReference>
<dbReference type="Proteomes" id="UP000758603">
    <property type="component" value="Unassembled WGS sequence"/>
</dbReference>
<evidence type="ECO:0000256" key="5">
    <source>
        <dbReference type="ARBA" id="ARBA00022946"/>
    </source>
</evidence>
<accession>A0A9P9A144</accession>
<evidence type="ECO:0000313" key="7">
    <source>
        <dbReference type="EMBL" id="KAH6656781.1"/>
    </source>
</evidence>
<evidence type="ECO:0000256" key="1">
    <source>
        <dbReference type="ARBA" id="ARBA00003548"/>
    </source>
</evidence>
<evidence type="ECO:0000256" key="4">
    <source>
        <dbReference type="ARBA" id="ARBA00013566"/>
    </source>
</evidence>
<dbReference type="InterPro" id="IPR010487">
    <property type="entry name" value="NGRN/Rrg9"/>
</dbReference>
<evidence type="ECO:0000256" key="2">
    <source>
        <dbReference type="ARBA" id="ARBA00004173"/>
    </source>
</evidence>
<feature type="region of interest" description="Disordered" evidence="6">
    <location>
        <begin position="289"/>
        <end position="318"/>
    </location>
</feature>
<dbReference type="PANTHER" id="PTHR13475">
    <property type="entry name" value="NEUGRIN"/>
    <property type="match status" value="1"/>
</dbReference>
<dbReference type="GO" id="GO:0005634">
    <property type="term" value="C:nucleus"/>
    <property type="evidence" value="ECO:0007669"/>
    <property type="project" value="TreeGrafter"/>
</dbReference>